<proteinExistence type="predicted"/>
<organism evidence="1 2">
    <name type="scientific">Mycobacteroides abscessus subsp. abscessus</name>
    <dbReference type="NCBI Taxonomy" id="1185650"/>
    <lineage>
        <taxon>Bacteria</taxon>
        <taxon>Bacillati</taxon>
        <taxon>Actinomycetota</taxon>
        <taxon>Actinomycetes</taxon>
        <taxon>Mycobacteriales</taxon>
        <taxon>Mycobacteriaceae</taxon>
        <taxon>Mycobacteroides</taxon>
        <taxon>Mycobacteroides abscessus</taxon>
    </lineage>
</organism>
<name>A0AB38D0J5_9MYCO</name>
<comment type="caution">
    <text evidence="1">The sequence shown here is derived from an EMBL/GenBank/DDBJ whole genome shotgun (WGS) entry which is preliminary data.</text>
</comment>
<dbReference type="AlphaFoldDB" id="A0AB38D0J5"/>
<sequence>MTSTVVHSDQPVPPFGWDWRVTSAGPHLLDVALMDGEDVVLKKEVDILMVQTEGELLDLVHSRMALIRSEAIAACSMSHWLKKNWGIEC</sequence>
<dbReference type="Proteomes" id="UP000185210">
    <property type="component" value="Unassembled WGS sequence"/>
</dbReference>
<protein>
    <submittedName>
        <fullName evidence="1">Uncharacterized protein</fullName>
    </submittedName>
</protein>
<evidence type="ECO:0000313" key="1">
    <source>
        <dbReference type="EMBL" id="SIB16443.1"/>
    </source>
</evidence>
<evidence type="ECO:0000313" key="2">
    <source>
        <dbReference type="Proteomes" id="UP000185210"/>
    </source>
</evidence>
<gene>
    <name evidence="1" type="ORF">SAMEA2070301_03076</name>
</gene>
<dbReference type="EMBL" id="FSHM01000004">
    <property type="protein sequence ID" value="SIB16443.1"/>
    <property type="molecule type" value="Genomic_DNA"/>
</dbReference>
<dbReference type="RefSeq" id="WP_131804724.1">
    <property type="nucleotide sequence ID" value="NZ_FSFF01000001.1"/>
</dbReference>
<reference evidence="1 2" key="1">
    <citation type="submission" date="2016-11" db="EMBL/GenBank/DDBJ databases">
        <authorList>
            <consortium name="Pathogen Informatics"/>
        </authorList>
    </citation>
    <scope>NUCLEOTIDE SEQUENCE [LARGE SCALE GENOMIC DNA]</scope>
    <source>
        <strain evidence="1 2">104</strain>
    </source>
</reference>
<accession>A0AB38D0J5</accession>